<accession>A0A3R7LFK8</accession>
<reference evidence="1 2" key="1">
    <citation type="journal article" date="2018" name="BMC Genomics">
        <title>Genomic comparison of Trypanosoma conorhini and Trypanosoma rangeli to Trypanosoma cruzi strains of high and low virulence.</title>
        <authorList>
            <person name="Bradwell K.R."/>
            <person name="Koparde V.N."/>
            <person name="Matveyev A.V."/>
            <person name="Serrano M.G."/>
            <person name="Alves J.M."/>
            <person name="Parikh H."/>
            <person name="Huang B."/>
            <person name="Lee V."/>
            <person name="Espinosa-Alvarez O."/>
            <person name="Ortiz P.A."/>
            <person name="Costa-Martins A.G."/>
            <person name="Teixeira M.M."/>
            <person name="Buck G.A."/>
        </authorList>
    </citation>
    <scope>NUCLEOTIDE SEQUENCE [LARGE SCALE GENOMIC DNA]</scope>
    <source>
        <strain evidence="1 2">AM80</strain>
    </source>
</reference>
<proteinExistence type="predicted"/>
<name>A0A3R7LFK8_TRYRA</name>
<evidence type="ECO:0000313" key="1">
    <source>
        <dbReference type="EMBL" id="RNE96308.1"/>
    </source>
</evidence>
<protein>
    <submittedName>
        <fullName evidence="1">Uncharacterized protein</fullName>
    </submittedName>
</protein>
<keyword evidence="2" id="KW-1185">Reference proteome</keyword>
<dbReference type="AlphaFoldDB" id="A0A3R7LFK8"/>
<evidence type="ECO:0000313" key="2">
    <source>
        <dbReference type="Proteomes" id="UP000283634"/>
    </source>
</evidence>
<organism evidence="1 2">
    <name type="scientific">Trypanosoma rangeli</name>
    <dbReference type="NCBI Taxonomy" id="5698"/>
    <lineage>
        <taxon>Eukaryota</taxon>
        <taxon>Discoba</taxon>
        <taxon>Euglenozoa</taxon>
        <taxon>Kinetoplastea</taxon>
        <taxon>Metakinetoplastina</taxon>
        <taxon>Trypanosomatida</taxon>
        <taxon>Trypanosomatidae</taxon>
        <taxon>Trypanosoma</taxon>
        <taxon>Herpetosoma</taxon>
    </lineage>
</organism>
<dbReference type="Proteomes" id="UP000283634">
    <property type="component" value="Unassembled WGS sequence"/>
</dbReference>
<gene>
    <name evidence="1" type="ORF">TraAM80_09870</name>
</gene>
<comment type="caution">
    <text evidence="1">The sequence shown here is derived from an EMBL/GenBank/DDBJ whole genome shotgun (WGS) entry which is preliminary data.</text>
</comment>
<dbReference type="RefSeq" id="XP_029233621.1">
    <property type="nucleotide sequence ID" value="XM_029386528.1"/>
</dbReference>
<sequence length="118" mass="13035">MLVVGAASSRPQILWSESGSEADVTPKIEEREEEEIRGVRLEFFVLRSAFAWPHKFFSFARLRGRICVQEGGACVEEERVVRDASVVVRPNAGNGGDAEGCRNFSVHLRSKRHCGGGC</sequence>
<dbReference type="EMBL" id="MKGL01000709">
    <property type="protein sequence ID" value="RNE96308.1"/>
    <property type="molecule type" value="Genomic_DNA"/>
</dbReference>
<dbReference type="GeneID" id="40333803"/>